<dbReference type="InterPro" id="IPR001909">
    <property type="entry name" value="KRAB"/>
</dbReference>
<evidence type="ECO:0000313" key="3">
    <source>
        <dbReference type="Proteomes" id="UP000248483"/>
    </source>
</evidence>
<dbReference type="KEGG" id="dle:111186963"/>
<organism evidence="3 4">
    <name type="scientific">Delphinapterus leucas</name>
    <name type="common">Beluga whale</name>
    <dbReference type="NCBI Taxonomy" id="9749"/>
    <lineage>
        <taxon>Eukaryota</taxon>
        <taxon>Metazoa</taxon>
        <taxon>Chordata</taxon>
        <taxon>Craniata</taxon>
        <taxon>Vertebrata</taxon>
        <taxon>Euteleostomi</taxon>
        <taxon>Mammalia</taxon>
        <taxon>Eutheria</taxon>
        <taxon>Laurasiatheria</taxon>
        <taxon>Artiodactyla</taxon>
        <taxon>Whippomorpha</taxon>
        <taxon>Cetacea</taxon>
        <taxon>Odontoceti</taxon>
        <taxon>Monodontidae</taxon>
        <taxon>Delphinapterus</taxon>
    </lineage>
</organism>
<feature type="domain" description="KRAB" evidence="2">
    <location>
        <begin position="44"/>
        <end position="114"/>
    </location>
</feature>
<dbReference type="Gene3D" id="6.10.140.140">
    <property type="match status" value="1"/>
</dbReference>
<dbReference type="InParanoid" id="A0A7F8KFD4"/>
<dbReference type="InterPro" id="IPR050169">
    <property type="entry name" value="Krueppel_C2H2_ZnF"/>
</dbReference>
<protein>
    <submittedName>
        <fullName evidence="4">Zinc finger protein 39-like</fullName>
    </submittedName>
</protein>
<dbReference type="Proteomes" id="UP000248483">
    <property type="component" value="Unplaced"/>
</dbReference>
<dbReference type="GO" id="GO:0006355">
    <property type="term" value="P:regulation of DNA-templated transcription"/>
    <property type="evidence" value="ECO:0007669"/>
    <property type="project" value="InterPro"/>
</dbReference>
<dbReference type="SUPFAM" id="SSF109640">
    <property type="entry name" value="KRAB domain (Kruppel-associated box)"/>
    <property type="match status" value="1"/>
</dbReference>
<dbReference type="SMART" id="SM00349">
    <property type="entry name" value="KRAB"/>
    <property type="match status" value="1"/>
</dbReference>
<keyword evidence="3" id="KW-1185">Reference proteome</keyword>
<dbReference type="GeneID" id="111186963"/>
<dbReference type="CDD" id="cd07765">
    <property type="entry name" value="KRAB_A-box"/>
    <property type="match status" value="1"/>
</dbReference>
<dbReference type="InterPro" id="IPR036051">
    <property type="entry name" value="KRAB_dom_sf"/>
</dbReference>
<dbReference type="PANTHER" id="PTHR23232">
    <property type="entry name" value="KRAB DOMAIN C2H2 ZINC FINGER"/>
    <property type="match status" value="1"/>
</dbReference>
<evidence type="ECO:0000313" key="4">
    <source>
        <dbReference type="RefSeq" id="XP_030620134.1"/>
    </source>
</evidence>
<evidence type="ECO:0000256" key="1">
    <source>
        <dbReference type="SAM" id="MobiDB-lite"/>
    </source>
</evidence>
<accession>A0A7F8KFD4</accession>
<name>A0A7F8KFD4_DELLE</name>
<dbReference type="RefSeq" id="XP_030620134.1">
    <property type="nucleotide sequence ID" value="XM_030764274.1"/>
</dbReference>
<dbReference type="PROSITE" id="PS50805">
    <property type="entry name" value="KRAB"/>
    <property type="match status" value="1"/>
</dbReference>
<feature type="compositionally biased region" description="Polar residues" evidence="1">
    <location>
        <begin position="1"/>
        <end position="10"/>
    </location>
</feature>
<gene>
    <name evidence="4" type="primary">LOC111186963</name>
</gene>
<dbReference type="PANTHER" id="PTHR23232:SF113">
    <property type="entry name" value="KRAB DOMAIN-CONTAINING PROTEIN"/>
    <property type="match status" value="1"/>
</dbReference>
<evidence type="ECO:0000259" key="2">
    <source>
        <dbReference type="PROSITE" id="PS50805"/>
    </source>
</evidence>
<dbReference type="AlphaFoldDB" id="A0A7F8KFD4"/>
<proteinExistence type="predicted"/>
<sequence>MCLTLASSPRETQEAPPCITPSAQTSLERDPRCTDTPIRLKGPLSFMDVFVDFTWEEWQLLDPAQKHLYRSVMLENYSNLVSLGYQLTKLNIIFQLEQEELWMMQIPTQGHLGIGFPRVFPRRPAPRSSVNPRTAQRTGLPWLQAPQYTDRLGFEKASWGSAERLPARCVQHLSKLNCTGERPDRVRARTAALQRLPLRG</sequence>
<feature type="region of interest" description="Disordered" evidence="1">
    <location>
        <begin position="1"/>
        <end position="31"/>
    </location>
</feature>
<reference evidence="4" key="1">
    <citation type="submission" date="2025-08" db="UniProtKB">
        <authorList>
            <consortium name="RefSeq"/>
        </authorList>
    </citation>
    <scope>IDENTIFICATION</scope>
    <source>
        <tissue evidence="4">Blood</tissue>
    </source>
</reference>
<dbReference type="Pfam" id="PF01352">
    <property type="entry name" value="KRAB"/>
    <property type="match status" value="1"/>
</dbReference>